<evidence type="ECO:0000256" key="9">
    <source>
        <dbReference type="PROSITE-ProRule" id="PRU01240"/>
    </source>
</evidence>
<evidence type="ECO:0000259" key="10">
    <source>
        <dbReference type="Pfam" id="PF00082"/>
    </source>
</evidence>
<organism evidence="12 13">
    <name type="scientific">Rhynchospora tenuis</name>
    <dbReference type="NCBI Taxonomy" id="198213"/>
    <lineage>
        <taxon>Eukaryota</taxon>
        <taxon>Viridiplantae</taxon>
        <taxon>Streptophyta</taxon>
        <taxon>Embryophyta</taxon>
        <taxon>Tracheophyta</taxon>
        <taxon>Spermatophyta</taxon>
        <taxon>Magnoliopsida</taxon>
        <taxon>Liliopsida</taxon>
        <taxon>Poales</taxon>
        <taxon>Cyperaceae</taxon>
        <taxon>Cyperoideae</taxon>
        <taxon>Rhynchosporeae</taxon>
        <taxon>Rhynchospora</taxon>
    </lineage>
</organism>
<accession>A0AAD5ZUC5</accession>
<sequence length="539" mass="58044">MKDYPGCTRIIPANKPLQLMTTHTPHFLGLQGKNGFWRRTKNMGEGIIIGVLDSGISPGHPSFADKDMPPPPTKWKGHCDFNSTVCNNKLIGAKTMLKAGSDEKHHKPPIDTTGHGTHTASTAAGTFVNNITVLGNAMGKASGIAPRAHLAVYKVCDELGCQTPDVLKGFEEAVNDGCDVISISIAGPTGAIVREAGGAGMILTNTEKEWYFTQADAHLLPASHVSNADGIKIKDYIRSTKEPIATLLFKGLVHHNKFSPSITIMSSRGPSLNAPLTLKPDIVGPGVSILAAVPPYGMPPRILGQEKYKSFYFMSGTSMATPHLVGIAALVKKVHPNWSPSAIKSAIMTTAQITDTDGKPIVDHTQSPANVFDMGAGHVDPNKALDPGLVYDIDYQEYISYLCGLGFEDADVNNIINPAPPVECAKVKVIPKEQLNYPSIAVPIQRNISTKIIYRTVTNVGKAPKVTYKAAITLSSGMSIEVVPSTLKFTSLNEKKTFKIIFKREDGDIAAVPTNPFGFGELKWITDSYSVRSPIVLFY</sequence>
<evidence type="ECO:0008006" key="14">
    <source>
        <dbReference type="Google" id="ProtNLM"/>
    </source>
</evidence>
<evidence type="ECO:0000256" key="7">
    <source>
        <dbReference type="ARBA" id="ARBA00023180"/>
    </source>
</evidence>
<dbReference type="InterPro" id="IPR041469">
    <property type="entry name" value="Subtilisin-like_FN3"/>
</dbReference>
<evidence type="ECO:0000313" key="12">
    <source>
        <dbReference type="EMBL" id="KAJ3704148.1"/>
    </source>
</evidence>
<dbReference type="EMBL" id="JAMRDG010000001">
    <property type="protein sequence ID" value="KAJ3704148.1"/>
    <property type="molecule type" value="Genomic_DNA"/>
</dbReference>
<dbReference type="InterPro" id="IPR045051">
    <property type="entry name" value="SBT"/>
</dbReference>
<keyword evidence="3 9" id="KW-0645">Protease</keyword>
<gene>
    <name evidence="12" type="ORF">LUZ61_007853</name>
</gene>
<name>A0AAD5ZUC5_9POAL</name>
<feature type="domain" description="Subtilisin-like protease fibronectin type-III" evidence="11">
    <location>
        <begin position="434"/>
        <end position="536"/>
    </location>
</feature>
<evidence type="ECO:0000256" key="1">
    <source>
        <dbReference type="ARBA" id="ARBA00004613"/>
    </source>
</evidence>
<keyword evidence="4" id="KW-0732">Signal</keyword>
<dbReference type="InterPro" id="IPR036852">
    <property type="entry name" value="Peptidase_S8/S53_dom_sf"/>
</dbReference>
<dbReference type="PANTHER" id="PTHR10795">
    <property type="entry name" value="PROPROTEIN CONVERTASE SUBTILISIN/KEXIN"/>
    <property type="match status" value="1"/>
</dbReference>
<evidence type="ECO:0000259" key="11">
    <source>
        <dbReference type="Pfam" id="PF17766"/>
    </source>
</evidence>
<evidence type="ECO:0000313" key="13">
    <source>
        <dbReference type="Proteomes" id="UP001210211"/>
    </source>
</evidence>
<dbReference type="InterPro" id="IPR023827">
    <property type="entry name" value="Peptidase_S8_Asp-AS"/>
</dbReference>
<dbReference type="GO" id="GO:0004252">
    <property type="term" value="F:serine-type endopeptidase activity"/>
    <property type="evidence" value="ECO:0007669"/>
    <property type="project" value="UniProtKB-UniRule"/>
</dbReference>
<evidence type="ECO:0000256" key="5">
    <source>
        <dbReference type="ARBA" id="ARBA00022801"/>
    </source>
</evidence>
<dbReference type="InterPro" id="IPR034197">
    <property type="entry name" value="Peptidases_S8_3"/>
</dbReference>
<protein>
    <recommendedName>
        <fullName evidence="14">Subtilisin-like protease</fullName>
    </recommendedName>
</protein>
<dbReference type="Proteomes" id="UP001210211">
    <property type="component" value="Unassembled WGS sequence"/>
</dbReference>
<feature type="active site" description="Charge relay system" evidence="8 9">
    <location>
        <position position="115"/>
    </location>
</feature>
<feature type="active site" description="Charge relay system" evidence="8 9">
    <location>
        <position position="53"/>
    </location>
</feature>
<dbReference type="InterPro" id="IPR000209">
    <property type="entry name" value="Peptidase_S8/S53_dom"/>
</dbReference>
<evidence type="ECO:0000256" key="6">
    <source>
        <dbReference type="ARBA" id="ARBA00022825"/>
    </source>
</evidence>
<dbReference type="InterPro" id="IPR015500">
    <property type="entry name" value="Peptidase_S8_subtilisin-rel"/>
</dbReference>
<feature type="active site" description="Charge relay system" evidence="8 9">
    <location>
        <position position="318"/>
    </location>
</feature>
<dbReference type="AlphaFoldDB" id="A0AAD5ZUC5"/>
<dbReference type="GO" id="GO:0006508">
    <property type="term" value="P:proteolysis"/>
    <property type="evidence" value="ECO:0007669"/>
    <property type="project" value="UniProtKB-KW"/>
</dbReference>
<evidence type="ECO:0000256" key="8">
    <source>
        <dbReference type="PIRSR" id="PIRSR615500-1"/>
    </source>
</evidence>
<evidence type="ECO:0000256" key="2">
    <source>
        <dbReference type="ARBA" id="ARBA00011073"/>
    </source>
</evidence>
<dbReference type="Pfam" id="PF00082">
    <property type="entry name" value="Peptidase_S8"/>
    <property type="match status" value="1"/>
</dbReference>
<dbReference type="PRINTS" id="PR00723">
    <property type="entry name" value="SUBTILISIN"/>
</dbReference>
<reference evidence="12 13" key="1">
    <citation type="journal article" date="2022" name="Cell">
        <title>Repeat-based holocentromeres influence genome architecture and karyotype evolution.</title>
        <authorList>
            <person name="Hofstatter P.G."/>
            <person name="Thangavel G."/>
            <person name="Lux T."/>
            <person name="Neumann P."/>
            <person name="Vondrak T."/>
            <person name="Novak P."/>
            <person name="Zhang M."/>
            <person name="Costa L."/>
            <person name="Castellani M."/>
            <person name="Scott A."/>
            <person name="Toegelov H."/>
            <person name="Fuchs J."/>
            <person name="Mata-Sucre Y."/>
            <person name="Dias Y."/>
            <person name="Vanzela A.L.L."/>
            <person name="Huettel B."/>
            <person name="Almeida C.C.S."/>
            <person name="Simkova H."/>
            <person name="Souza G."/>
            <person name="Pedrosa-Harand A."/>
            <person name="Macas J."/>
            <person name="Mayer K.F.X."/>
            <person name="Houben A."/>
            <person name="Marques A."/>
        </authorList>
    </citation>
    <scope>NUCLEOTIDE SEQUENCE [LARGE SCALE GENOMIC DNA]</scope>
    <source>
        <strain evidence="12">RhyTen1mFocal</strain>
    </source>
</reference>
<dbReference type="PROSITE" id="PS00136">
    <property type="entry name" value="SUBTILASE_ASP"/>
    <property type="match status" value="1"/>
</dbReference>
<evidence type="ECO:0000256" key="4">
    <source>
        <dbReference type="ARBA" id="ARBA00022729"/>
    </source>
</evidence>
<feature type="domain" description="Peptidase S8/S53" evidence="10">
    <location>
        <begin position="44"/>
        <end position="364"/>
    </location>
</feature>
<dbReference type="SUPFAM" id="SSF52743">
    <property type="entry name" value="Subtilisin-like"/>
    <property type="match status" value="1"/>
</dbReference>
<dbReference type="Gene3D" id="2.60.40.2310">
    <property type="match status" value="1"/>
</dbReference>
<comment type="caution">
    <text evidence="12">The sequence shown here is derived from an EMBL/GenBank/DDBJ whole genome shotgun (WGS) entry which is preliminary data.</text>
</comment>
<comment type="similarity">
    <text evidence="2 9">Belongs to the peptidase S8 family.</text>
</comment>
<dbReference type="GO" id="GO:0005576">
    <property type="term" value="C:extracellular region"/>
    <property type="evidence" value="ECO:0007669"/>
    <property type="project" value="UniProtKB-SubCell"/>
</dbReference>
<proteinExistence type="inferred from homology"/>
<dbReference type="Pfam" id="PF17766">
    <property type="entry name" value="fn3_6"/>
    <property type="match status" value="1"/>
</dbReference>
<dbReference type="PROSITE" id="PS51892">
    <property type="entry name" value="SUBTILASE"/>
    <property type="match status" value="1"/>
</dbReference>
<evidence type="ECO:0000256" key="3">
    <source>
        <dbReference type="ARBA" id="ARBA00022670"/>
    </source>
</evidence>
<comment type="subcellular location">
    <subcellularLocation>
        <location evidence="1">Secreted</location>
    </subcellularLocation>
</comment>
<keyword evidence="6 9" id="KW-0720">Serine protease</keyword>
<keyword evidence="7" id="KW-0325">Glycoprotein</keyword>
<keyword evidence="5 9" id="KW-0378">Hydrolase</keyword>
<dbReference type="Gene3D" id="3.40.50.200">
    <property type="entry name" value="Peptidase S8/S53 domain"/>
    <property type="match status" value="1"/>
</dbReference>
<dbReference type="CDD" id="cd04852">
    <property type="entry name" value="Peptidases_S8_3"/>
    <property type="match status" value="1"/>
</dbReference>
<keyword evidence="13" id="KW-1185">Reference proteome</keyword>